<dbReference type="GO" id="GO:0000981">
    <property type="term" value="F:DNA-binding transcription factor activity, RNA polymerase II-specific"/>
    <property type="evidence" value="ECO:0007669"/>
    <property type="project" value="InterPro"/>
</dbReference>
<keyword evidence="9" id="KW-1185">Reference proteome</keyword>
<evidence type="ECO:0000256" key="2">
    <source>
        <dbReference type="ARBA" id="ARBA00023015"/>
    </source>
</evidence>
<dbReference type="CDD" id="cd00067">
    <property type="entry name" value="GAL4"/>
    <property type="match status" value="1"/>
</dbReference>
<sequence>MPADESAPVARPAPLPTSCQTCRLRKIRCQPSEDGADQCQPCRKKGINCVFVERSRTRRRSGKNVEAAKERYGSVVPGSFAPSTSSSSSSSSSSVSPPSRASEDSLVQHQLASSFGAKLFDLWLDRRQTRTNMPNVDLPVVDFWELLDKFNDVGQRLDRLPPSDELLCRITYAFAAPLYLPDRLAGNSRRDISNRLLQEAEGLADSLHIWRKLELAHVASLLLLSRAKGTASCAGNDSMPYLSAAVAQFRQLTRRTVANLEEREEPFRRLGWSLIVADVFGAAERRDRPQFAREELTAHLSGCPPSLPTSEELLAAARISGDVSLSRILQAVQVVVLIAHDTAIYTAADAFSLEVTTKLWLRLDEVYGWARNTLFAVYAPELVGHGLIRIYAHVLWVAALALETSLMQHLSDMITRVATSNARACSLKNTELLANLATMCGHANQRLARGLCALLRLPQEQQHCLPLYAMSIVPGVVCSVARVLDLAAAFASAPASDTTLFPLGALDKLVSLRHLSEQIRYLSRGYPSAQMTATLDALNAEEIALGGSPTTSVLDLAVSDLNSNLSSFDPHTAFGSPHAPQSNPNSISSSPWLADQFFSDHSLLQPLHTSSGSLSPAEEWRWEFV</sequence>
<accession>A0A9P6W4W9</accession>
<keyword evidence="1" id="KW-0479">Metal-binding</keyword>
<keyword evidence="3" id="KW-0238">DNA-binding</keyword>
<dbReference type="Proteomes" id="UP000777482">
    <property type="component" value="Unassembled WGS sequence"/>
</dbReference>
<dbReference type="GO" id="GO:0008270">
    <property type="term" value="F:zinc ion binding"/>
    <property type="evidence" value="ECO:0007669"/>
    <property type="project" value="InterPro"/>
</dbReference>
<evidence type="ECO:0000259" key="7">
    <source>
        <dbReference type="PROSITE" id="PS50048"/>
    </source>
</evidence>
<dbReference type="EMBL" id="PUHQ01000017">
    <property type="protein sequence ID" value="KAG0663881.1"/>
    <property type="molecule type" value="Genomic_DNA"/>
</dbReference>
<name>A0A9P6W4W9_RHOMI</name>
<dbReference type="PANTHER" id="PTHR31668">
    <property type="entry name" value="GLUCOSE TRANSPORT TRANSCRIPTION REGULATOR RGT1-RELATED-RELATED"/>
    <property type="match status" value="1"/>
</dbReference>
<feature type="compositionally biased region" description="Low complexity" evidence="6">
    <location>
        <begin position="77"/>
        <end position="100"/>
    </location>
</feature>
<evidence type="ECO:0000256" key="5">
    <source>
        <dbReference type="ARBA" id="ARBA00023242"/>
    </source>
</evidence>
<dbReference type="InterPro" id="IPR036864">
    <property type="entry name" value="Zn2-C6_fun-type_DNA-bd_sf"/>
</dbReference>
<reference evidence="8 9" key="1">
    <citation type="submission" date="2020-11" db="EMBL/GenBank/DDBJ databases">
        <title>Kefir isolates.</title>
        <authorList>
            <person name="Marcisauskas S."/>
            <person name="Kim Y."/>
            <person name="Blasche S."/>
        </authorList>
    </citation>
    <scope>NUCLEOTIDE SEQUENCE [LARGE SCALE GENOMIC DNA]</scope>
    <source>
        <strain evidence="8 9">KR</strain>
    </source>
</reference>
<dbReference type="PROSITE" id="PS50048">
    <property type="entry name" value="ZN2_CY6_FUNGAL_2"/>
    <property type="match status" value="1"/>
</dbReference>
<dbReference type="Pfam" id="PF00172">
    <property type="entry name" value="Zn_clus"/>
    <property type="match status" value="1"/>
</dbReference>
<dbReference type="InterPro" id="IPR001138">
    <property type="entry name" value="Zn2Cys6_DnaBD"/>
</dbReference>
<organism evidence="8 9">
    <name type="scientific">Rhodotorula mucilaginosa</name>
    <name type="common">Yeast</name>
    <name type="synonym">Rhodotorula rubra</name>
    <dbReference type="NCBI Taxonomy" id="5537"/>
    <lineage>
        <taxon>Eukaryota</taxon>
        <taxon>Fungi</taxon>
        <taxon>Dikarya</taxon>
        <taxon>Basidiomycota</taxon>
        <taxon>Pucciniomycotina</taxon>
        <taxon>Microbotryomycetes</taxon>
        <taxon>Sporidiobolales</taxon>
        <taxon>Sporidiobolaceae</taxon>
        <taxon>Rhodotorula</taxon>
    </lineage>
</organism>
<evidence type="ECO:0000256" key="1">
    <source>
        <dbReference type="ARBA" id="ARBA00022723"/>
    </source>
</evidence>
<evidence type="ECO:0000313" key="8">
    <source>
        <dbReference type="EMBL" id="KAG0663881.1"/>
    </source>
</evidence>
<dbReference type="PROSITE" id="PS00463">
    <property type="entry name" value="ZN2_CY6_FUNGAL_1"/>
    <property type="match status" value="1"/>
</dbReference>
<dbReference type="GO" id="GO:0003677">
    <property type="term" value="F:DNA binding"/>
    <property type="evidence" value="ECO:0007669"/>
    <property type="project" value="UniProtKB-KW"/>
</dbReference>
<dbReference type="InterPro" id="IPR050797">
    <property type="entry name" value="Carb_Metab_Trans_Reg"/>
</dbReference>
<dbReference type="OrthoDB" id="2428527at2759"/>
<dbReference type="PANTHER" id="PTHR31668:SF26">
    <property type="entry name" value="GLUCOSE TRANSPORT TRANSCRIPTION REGULATOR RGT1-RELATED"/>
    <property type="match status" value="1"/>
</dbReference>
<feature type="domain" description="Zn(2)-C6 fungal-type" evidence="7">
    <location>
        <begin position="18"/>
        <end position="51"/>
    </location>
</feature>
<dbReference type="AlphaFoldDB" id="A0A9P6W4W9"/>
<dbReference type="SMART" id="SM00066">
    <property type="entry name" value="GAL4"/>
    <property type="match status" value="1"/>
</dbReference>
<evidence type="ECO:0000256" key="6">
    <source>
        <dbReference type="SAM" id="MobiDB-lite"/>
    </source>
</evidence>
<keyword evidence="4" id="KW-0804">Transcription</keyword>
<feature type="region of interest" description="Disordered" evidence="6">
    <location>
        <begin position="76"/>
        <end position="107"/>
    </location>
</feature>
<comment type="caution">
    <text evidence="8">The sequence shown here is derived from an EMBL/GenBank/DDBJ whole genome shotgun (WGS) entry which is preliminary data.</text>
</comment>
<dbReference type="Gene3D" id="4.10.240.10">
    <property type="entry name" value="Zn(2)-C6 fungal-type DNA-binding domain"/>
    <property type="match status" value="1"/>
</dbReference>
<gene>
    <name evidence="8" type="ORF">C6P46_002107</name>
</gene>
<evidence type="ECO:0000313" key="9">
    <source>
        <dbReference type="Proteomes" id="UP000777482"/>
    </source>
</evidence>
<keyword evidence="2" id="KW-0805">Transcription regulation</keyword>
<evidence type="ECO:0000256" key="4">
    <source>
        <dbReference type="ARBA" id="ARBA00023163"/>
    </source>
</evidence>
<protein>
    <recommendedName>
        <fullName evidence="7">Zn(2)-C6 fungal-type domain-containing protein</fullName>
    </recommendedName>
</protein>
<dbReference type="CDD" id="cd12148">
    <property type="entry name" value="fungal_TF_MHR"/>
    <property type="match status" value="1"/>
</dbReference>
<proteinExistence type="predicted"/>
<keyword evidence="5" id="KW-0539">Nucleus</keyword>
<evidence type="ECO:0000256" key="3">
    <source>
        <dbReference type="ARBA" id="ARBA00023125"/>
    </source>
</evidence>
<dbReference type="SUPFAM" id="SSF57701">
    <property type="entry name" value="Zn2/Cys6 DNA-binding domain"/>
    <property type="match status" value="1"/>
</dbReference>